<dbReference type="InterPro" id="IPR006675">
    <property type="entry name" value="HDIG_dom"/>
</dbReference>
<feature type="transmembrane region" description="Helical" evidence="1">
    <location>
        <begin position="272"/>
        <end position="291"/>
    </location>
</feature>
<evidence type="ECO:0000313" key="3">
    <source>
        <dbReference type="EMBL" id="MBC8588376.1"/>
    </source>
</evidence>
<dbReference type="EMBL" id="JACRTG010000019">
    <property type="protein sequence ID" value="MBC8588376.1"/>
    <property type="molecule type" value="Genomic_DNA"/>
</dbReference>
<dbReference type="CDD" id="cd00077">
    <property type="entry name" value="HDc"/>
    <property type="match status" value="1"/>
</dbReference>
<feature type="domain" description="HD/PDEase" evidence="2">
    <location>
        <begin position="474"/>
        <end position="629"/>
    </location>
</feature>
<dbReference type="Pfam" id="PF07698">
    <property type="entry name" value="7TM-7TMR_HD"/>
    <property type="match status" value="1"/>
</dbReference>
<feature type="transmembrane region" description="Helical" evidence="1">
    <location>
        <begin position="365"/>
        <end position="383"/>
    </location>
</feature>
<dbReference type="SMART" id="SM00471">
    <property type="entry name" value="HDc"/>
    <property type="match status" value="1"/>
</dbReference>
<dbReference type="Pfam" id="PF01966">
    <property type="entry name" value="HD"/>
    <property type="match status" value="1"/>
</dbReference>
<comment type="caution">
    <text evidence="3">The sequence shown here is derived from an EMBL/GenBank/DDBJ whole genome shotgun (WGS) entry which is preliminary data.</text>
</comment>
<dbReference type="InterPro" id="IPR011624">
    <property type="entry name" value="Metal-dep_PHydrolase_7TM_extra"/>
</dbReference>
<reference evidence="3" key="1">
    <citation type="submission" date="2020-08" db="EMBL/GenBank/DDBJ databases">
        <title>Genome public.</title>
        <authorList>
            <person name="Liu C."/>
            <person name="Sun Q."/>
        </authorList>
    </citation>
    <scope>NUCLEOTIDE SEQUENCE</scope>
    <source>
        <strain evidence="3">BX21</strain>
    </source>
</reference>
<protein>
    <submittedName>
        <fullName evidence="3">HDIG domain-containing protein</fullName>
    </submittedName>
</protein>
<organism evidence="3 4">
    <name type="scientific">Paratissierella segnis</name>
    <dbReference type="NCBI Taxonomy" id="2763679"/>
    <lineage>
        <taxon>Bacteria</taxon>
        <taxon>Bacillati</taxon>
        <taxon>Bacillota</taxon>
        <taxon>Tissierellia</taxon>
        <taxon>Tissierellales</taxon>
        <taxon>Tissierellaceae</taxon>
        <taxon>Paratissierella</taxon>
    </lineage>
</organism>
<dbReference type="Gene3D" id="1.10.3210.10">
    <property type="entry name" value="Hypothetical protein af1432"/>
    <property type="match status" value="1"/>
</dbReference>
<dbReference type="RefSeq" id="WP_262429831.1">
    <property type="nucleotide sequence ID" value="NZ_JACRTG010000019.1"/>
</dbReference>
<accession>A0A926IKD7</accession>
<dbReference type="InterPro" id="IPR011621">
    <property type="entry name" value="Metal-dep_PHydrolase_7TM_intra"/>
</dbReference>
<feature type="transmembrane region" description="Helical" evidence="1">
    <location>
        <begin position="335"/>
        <end position="358"/>
    </location>
</feature>
<dbReference type="InterPro" id="IPR052722">
    <property type="entry name" value="PgpH_phosphodiesterase"/>
</dbReference>
<dbReference type="PANTHER" id="PTHR36442">
    <property type="entry name" value="CYCLIC-DI-AMP PHOSPHODIESTERASE PGPH"/>
    <property type="match status" value="1"/>
</dbReference>
<dbReference type="Proteomes" id="UP000601171">
    <property type="component" value="Unassembled WGS sequence"/>
</dbReference>
<feature type="transmembrane region" description="Helical" evidence="1">
    <location>
        <begin position="389"/>
        <end position="412"/>
    </location>
</feature>
<feature type="transmembrane region" description="Helical" evidence="1">
    <location>
        <begin position="424"/>
        <end position="445"/>
    </location>
</feature>
<name>A0A926IKD7_9FIRM</name>
<dbReference type="SUPFAM" id="SSF109604">
    <property type="entry name" value="HD-domain/PDEase-like"/>
    <property type="match status" value="1"/>
</dbReference>
<dbReference type="PANTHER" id="PTHR36442:SF1">
    <property type="entry name" value="CYCLIC-DI-AMP PHOSPHODIESTERASE PGPH"/>
    <property type="match status" value="1"/>
</dbReference>
<feature type="transmembrane region" description="Helical" evidence="1">
    <location>
        <begin position="303"/>
        <end position="323"/>
    </location>
</feature>
<dbReference type="Pfam" id="PF07697">
    <property type="entry name" value="7TMR-HDED"/>
    <property type="match status" value="1"/>
</dbReference>
<dbReference type="NCBIfam" id="TIGR00277">
    <property type="entry name" value="HDIG"/>
    <property type="match status" value="1"/>
</dbReference>
<dbReference type="AlphaFoldDB" id="A0A926IKD7"/>
<gene>
    <name evidence="3" type="ORF">H8707_08995</name>
</gene>
<keyword evidence="4" id="KW-1185">Reference proteome</keyword>
<feature type="transmembrane region" description="Helical" evidence="1">
    <location>
        <begin position="23"/>
        <end position="42"/>
    </location>
</feature>
<keyword evidence="1" id="KW-1133">Transmembrane helix</keyword>
<proteinExistence type="predicted"/>
<sequence length="691" mass="78519">MKKAKMDEKNFIKKHLNFNNKKLFVGLLLVIFTAILFFITIARFESKKMDVKIGDIAKNDIRSTKEFVDEYSTNILKSDVLNNVTPKYRISPSIQMQMKDSITEFLDTVRDVKLQNNISTSKKTDLLLESTDLELSKGQVLTALNMDFRTLNDFENLIIDLVNQMMGRGIREEELEYENENLKETFESLNLSEEQKSLGITLIYETIKPNETIDVVETEKIKKEEVDKVKPIMIKQNDLIAQKGDIIDEHKFSLIKESGLLKEDNKTPFKTYFGMGLLLFISILFFIYYIFLFNKDILGNTKIVLLLLVMTLTIIISHGFSIISTFLMPISAGSLLISILIEPKLALISHVFLVTFLGHSLRLDTNIIFMFILSGSIGVLTSTKQNQRYSVLLNGLYIGIINILVISSLGIIQDLDFRELLIRNFLGLINGILSGIIALGSLPLWENAFSILTPLKLLELSNPNQPLLRQLIMEAPGTYHHSLMVGNLSEAAAEVIGADPLLARVGSFYHDIGKIKRPYYFAENQFGMENPHDKLNPVQSARIITNHTLDGIQMAKSNKLPREIINIIEEHHGDTLVAYFYYKRKEEGKPINEEDFRYKGKKPQSKESALVMLADSTEAAVRSLKDPTKEAIKGMVSKIVKGKLDDGQLDECDITRKDITNIIETFNSILIGIYHDRIEYPNMENDKEVKA</sequence>
<dbReference type="InterPro" id="IPR003607">
    <property type="entry name" value="HD/PDEase_dom"/>
</dbReference>
<dbReference type="InterPro" id="IPR006674">
    <property type="entry name" value="HD_domain"/>
</dbReference>
<evidence type="ECO:0000256" key="1">
    <source>
        <dbReference type="SAM" id="Phobius"/>
    </source>
</evidence>
<keyword evidence="1" id="KW-0472">Membrane</keyword>
<keyword evidence="1" id="KW-0812">Transmembrane</keyword>
<evidence type="ECO:0000313" key="4">
    <source>
        <dbReference type="Proteomes" id="UP000601171"/>
    </source>
</evidence>
<evidence type="ECO:0000259" key="2">
    <source>
        <dbReference type="SMART" id="SM00471"/>
    </source>
</evidence>